<comment type="catalytic activity">
    <reaction evidence="14">
        <text>12-octadecanoyloxy-octadecanoate + H2O = 12-hydroxyoctadecanoate + octadecanoate + H(+)</text>
        <dbReference type="Rhea" id="RHEA:52080"/>
        <dbReference type="ChEBI" id="CHEBI:15377"/>
        <dbReference type="ChEBI" id="CHEBI:15378"/>
        <dbReference type="ChEBI" id="CHEBI:25629"/>
        <dbReference type="ChEBI" id="CHEBI:84201"/>
        <dbReference type="ChEBI" id="CHEBI:136330"/>
    </reaction>
    <physiologicalReaction direction="left-to-right" evidence="14">
        <dbReference type="Rhea" id="RHEA:52081"/>
    </physiologicalReaction>
</comment>
<dbReference type="Gene3D" id="2.130.10.10">
    <property type="entry name" value="YVTN repeat-like/Quinoprotein amine dehydrogenase"/>
    <property type="match status" value="1"/>
</dbReference>
<comment type="catalytic activity">
    <reaction evidence="20">
        <text>12-(9Z-hexadecenoyloxy)-octadecanoate + H2O = 12-hydroxyoctadecanoate + (9Z)-hexadecenoate + H(+)</text>
        <dbReference type="Rhea" id="RHEA:52072"/>
        <dbReference type="ChEBI" id="CHEBI:15377"/>
        <dbReference type="ChEBI" id="CHEBI:15378"/>
        <dbReference type="ChEBI" id="CHEBI:32372"/>
        <dbReference type="ChEBI" id="CHEBI:84201"/>
        <dbReference type="ChEBI" id="CHEBI:136312"/>
    </reaction>
    <physiologicalReaction direction="left-to-right" evidence="20">
        <dbReference type="Rhea" id="RHEA:52073"/>
    </physiologicalReaction>
</comment>
<dbReference type="GO" id="GO:0000480">
    <property type="term" value="P:endonucleolytic cleavage in 5'-ETS of tricistronic rRNA transcript (SSU-rRNA, 5.8S rRNA, LSU-rRNA)"/>
    <property type="evidence" value="ECO:0007669"/>
    <property type="project" value="TreeGrafter"/>
</dbReference>
<comment type="catalytic activity">
    <reaction evidence="16">
        <text>9-(9Z-octadecenoyloxy)-octadecanoate + H2O = 9-hydroxy-octadecanoate + (9Z)-octadecenoate + H(+)</text>
        <dbReference type="Rhea" id="RHEA:52048"/>
        <dbReference type="ChEBI" id="CHEBI:15377"/>
        <dbReference type="ChEBI" id="CHEBI:15378"/>
        <dbReference type="ChEBI" id="CHEBI:30823"/>
        <dbReference type="ChEBI" id="CHEBI:136282"/>
        <dbReference type="ChEBI" id="CHEBI:136286"/>
    </reaction>
    <physiologicalReaction direction="left-to-right" evidence="16">
        <dbReference type="Rhea" id="RHEA:52049"/>
    </physiologicalReaction>
</comment>
<evidence type="ECO:0000256" key="13">
    <source>
        <dbReference type="ARBA" id="ARBA00047863"/>
    </source>
</evidence>
<evidence type="ECO:0000256" key="12">
    <source>
        <dbReference type="ARBA" id="ARBA00047427"/>
    </source>
</evidence>
<dbReference type="PANTHER" id="PTHR19854:SF15">
    <property type="entry name" value="TRANSDUCIN BETA-LIKE PROTEIN 3"/>
    <property type="match status" value="1"/>
</dbReference>
<evidence type="ECO:0000256" key="14">
    <source>
        <dbReference type="ARBA" id="ARBA00048680"/>
    </source>
</evidence>
<name>A0A6S7I0U4_PARCT</name>
<comment type="catalytic activity">
    <reaction evidence="11">
        <text>12-hexadecanoyloxy-octadecanoate + H2O = 12-hydroxyoctadecanoate + hexadecanoate + H(+)</text>
        <dbReference type="Rhea" id="RHEA:52056"/>
        <dbReference type="ChEBI" id="CHEBI:7896"/>
        <dbReference type="ChEBI" id="CHEBI:15377"/>
        <dbReference type="ChEBI" id="CHEBI:15378"/>
        <dbReference type="ChEBI" id="CHEBI:83677"/>
        <dbReference type="ChEBI" id="CHEBI:84201"/>
    </reaction>
    <physiologicalReaction direction="left-to-right" evidence="11">
        <dbReference type="Rhea" id="RHEA:52057"/>
    </physiologicalReaction>
</comment>
<dbReference type="Pfam" id="PF04750">
    <property type="entry name" value="Far-17a_AIG1"/>
    <property type="match status" value="1"/>
</dbReference>
<comment type="similarity">
    <text evidence="4">Belongs to the AIG1 family.</text>
</comment>
<dbReference type="GO" id="GO:0012505">
    <property type="term" value="C:endomembrane system"/>
    <property type="evidence" value="ECO:0007669"/>
    <property type="project" value="UniProtKB-SubCell"/>
</dbReference>
<comment type="catalytic activity">
    <reaction evidence="12">
        <text>13-octadecanoyloxy-octadecanoate + H2O = 13-hydroxy-octadecanoate + octadecanoate + H(+)</text>
        <dbReference type="Rhea" id="RHEA:52084"/>
        <dbReference type="ChEBI" id="CHEBI:15377"/>
        <dbReference type="ChEBI" id="CHEBI:15378"/>
        <dbReference type="ChEBI" id="CHEBI:25629"/>
        <dbReference type="ChEBI" id="CHEBI:136304"/>
        <dbReference type="ChEBI" id="CHEBI:136335"/>
    </reaction>
    <physiologicalReaction direction="left-to-right" evidence="12">
        <dbReference type="Rhea" id="RHEA:52085"/>
    </physiologicalReaction>
</comment>
<comment type="catalytic activity">
    <reaction evidence="18">
        <text>13-(9Z-octadecenoyloxy)-octadecanoate + H2O = 13-hydroxy-octadecanoate + (9Z)-octadecenoate + H(+)</text>
        <dbReference type="Rhea" id="RHEA:52064"/>
        <dbReference type="ChEBI" id="CHEBI:15377"/>
        <dbReference type="ChEBI" id="CHEBI:15378"/>
        <dbReference type="ChEBI" id="CHEBI:30823"/>
        <dbReference type="ChEBI" id="CHEBI:136303"/>
        <dbReference type="ChEBI" id="CHEBI:136304"/>
    </reaction>
    <physiologicalReaction direction="left-to-right" evidence="18">
        <dbReference type="Rhea" id="RHEA:52065"/>
    </physiologicalReaction>
</comment>
<evidence type="ECO:0000256" key="20">
    <source>
        <dbReference type="ARBA" id="ARBA00049428"/>
    </source>
</evidence>
<evidence type="ECO:0000256" key="8">
    <source>
        <dbReference type="ARBA" id="ARBA00022989"/>
    </source>
</evidence>
<dbReference type="PROSITE" id="PS50082">
    <property type="entry name" value="WD_REPEATS_2"/>
    <property type="match status" value="2"/>
</dbReference>
<protein>
    <submittedName>
        <fullName evidence="21">Transducin beta 3</fullName>
    </submittedName>
</protein>
<evidence type="ECO:0000256" key="1">
    <source>
        <dbReference type="ARBA" id="ARBA00000923"/>
    </source>
</evidence>
<evidence type="ECO:0000256" key="17">
    <source>
        <dbReference type="ARBA" id="ARBA00049221"/>
    </source>
</evidence>
<comment type="catalytic activity">
    <reaction evidence="19">
        <text>13-(9Z-hexadecenoyloxy)-octadecanoate + H2O = 13-hydroxy-octadecanoate + (9Z)-hexadecenoate + H(+)</text>
        <dbReference type="Rhea" id="RHEA:52076"/>
        <dbReference type="ChEBI" id="CHEBI:15377"/>
        <dbReference type="ChEBI" id="CHEBI:15378"/>
        <dbReference type="ChEBI" id="CHEBI:32372"/>
        <dbReference type="ChEBI" id="CHEBI:136304"/>
        <dbReference type="ChEBI" id="CHEBI:136315"/>
    </reaction>
    <physiologicalReaction direction="left-to-right" evidence="19">
        <dbReference type="Rhea" id="RHEA:52077"/>
    </physiologicalReaction>
</comment>
<evidence type="ECO:0000256" key="9">
    <source>
        <dbReference type="ARBA" id="ARBA00023136"/>
    </source>
</evidence>
<dbReference type="InterPro" id="IPR036322">
    <property type="entry name" value="WD40_repeat_dom_sf"/>
</dbReference>
<keyword evidence="7" id="KW-0677">Repeat</keyword>
<dbReference type="InterPro" id="IPR001680">
    <property type="entry name" value="WD40_rpt"/>
</dbReference>
<evidence type="ECO:0000256" key="15">
    <source>
        <dbReference type="ARBA" id="ARBA00048701"/>
    </source>
</evidence>
<comment type="catalytic activity">
    <reaction evidence="15">
        <text>12-(9Z-octadecenoyloxy)-octadecanoate + H2O = 12-hydroxyoctadecanoate + (9Z)-octadecenoate + H(+)</text>
        <dbReference type="Rhea" id="RHEA:52060"/>
        <dbReference type="ChEBI" id="CHEBI:15377"/>
        <dbReference type="ChEBI" id="CHEBI:15378"/>
        <dbReference type="ChEBI" id="CHEBI:30823"/>
        <dbReference type="ChEBI" id="CHEBI:84201"/>
        <dbReference type="ChEBI" id="CHEBI:136302"/>
    </reaction>
    <physiologicalReaction direction="left-to-right" evidence="15">
        <dbReference type="Rhea" id="RHEA:52061"/>
    </physiologicalReaction>
</comment>
<comment type="caution">
    <text evidence="21">The sequence shown here is derived from an EMBL/GenBank/DDBJ whole genome shotgun (WGS) entry which is preliminary data.</text>
</comment>
<evidence type="ECO:0000313" key="21">
    <source>
        <dbReference type="EMBL" id="CAB4012315.1"/>
    </source>
</evidence>
<dbReference type="InterPro" id="IPR013934">
    <property type="entry name" value="Utp13_C"/>
</dbReference>
<dbReference type="Pfam" id="PF00400">
    <property type="entry name" value="WD40"/>
    <property type="match status" value="2"/>
</dbReference>
<dbReference type="PROSITE" id="PS50294">
    <property type="entry name" value="WD_REPEATS_REGION"/>
    <property type="match status" value="2"/>
</dbReference>
<dbReference type="InterPro" id="IPR015943">
    <property type="entry name" value="WD40/YVTN_repeat-like_dom_sf"/>
</dbReference>
<dbReference type="AlphaFoldDB" id="A0A6S7I0U4"/>
<dbReference type="GO" id="GO:0030686">
    <property type="term" value="C:90S preribosome"/>
    <property type="evidence" value="ECO:0007669"/>
    <property type="project" value="TreeGrafter"/>
</dbReference>
<dbReference type="Proteomes" id="UP001152795">
    <property type="component" value="Unassembled WGS sequence"/>
</dbReference>
<evidence type="ECO:0000256" key="10">
    <source>
        <dbReference type="ARBA" id="ARBA00023242"/>
    </source>
</evidence>
<keyword evidence="5" id="KW-0853">WD repeat</keyword>
<evidence type="ECO:0000313" key="22">
    <source>
        <dbReference type="Proteomes" id="UP001152795"/>
    </source>
</evidence>
<dbReference type="GO" id="GO:0016020">
    <property type="term" value="C:membrane"/>
    <property type="evidence" value="ECO:0007669"/>
    <property type="project" value="InterPro"/>
</dbReference>
<evidence type="ECO:0000256" key="16">
    <source>
        <dbReference type="ARBA" id="ARBA00048800"/>
    </source>
</evidence>
<evidence type="ECO:0000256" key="18">
    <source>
        <dbReference type="ARBA" id="ARBA00049296"/>
    </source>
</evidence>
<comment type="catalytic activity">
    <reaction evidence="1">
        <text>9-(9Z-hexadecenoyloxy)-octadecanoate + H2O = (9Z)-hexadecenoate + 9-hydroxy-octadecanoate + H(+)</text>
        <dbReference type="Rhea" id="RHEA:52068"/>
        <dbReference type="ChEBI" id="CHEBI:15377"/>
        <dbReference type="ChEBI" id="CHEBI:15378"/>
        <dbReference type="ChEBI" id="CHEBI:32372"/>
        <dbReference type="ChEBI" id="CHEBI:136286"/>
        <dbReference type="ChEBI" id="CHEBI:136309"/>
    </reaction>
    <physiologicalReaction direction="left-to-right" evidence="1">
        <dbReference type="Rhea" id="RHEA:52069"/>
    </physiologicalReaction>
</comment>
<dbReference type="GO" id="GO:0034511">
    <property type="term" value="F:U3 snoRNA binding"/>
    <property type="evidence" value="ECO:0007669"/>
    <property type="project" value="TreeGrafter"/>
</dbReference>
<evidence type="ECO:0000256" key="6">
    <source>
        <dbReference type="ARBA" id="ARBA00022692"/>
    </source>
</evidence>
<dbReference type="PANTHER" id="PTHR19854">
    <property type="entry name" value="TRANSDUCIN BETA-LIKE 3"/>
    <property type="match status" value="1"/>
</dbReference>
<proteinExistence type="inferred from homology"/>
<dbReference type="SUPFAM" id="SSF50978">
    <property type="entry name" value="WD40 repeat-like"/>
    <property type="match status" value="1"/>
</dbReference>
<comment type="catalytic activity">
    <reaction evidence="17">
        <text>9-octadecanoyloxy-octadecanoate + H2O = 9-hydroxy-octadecanoate + octadecanoate + H(+)</text>
        <dbReference type="Rhea" id="RHEA:52096"/>
        <dbReference type="ChEBI" id="CHEBI:15377"/>
        <dbReference type="ChEBI" id="CHEBI:15378"/>
        <dbReference type="ChEBI" id="CHEBI:25629"/>
        <dbReference type="ChEBI" id="CHEBI:136286"/>
        <dbReference type="ChEBI" id="CHEBI:136373"/>
    </reaction>
    <physiologicalReaction direction="left-to-right" evidence="17">
        <dbReference type="Rhea" id="RHEA:52097"/>
    </physiologicalReaction>
</comment>
<organism evidence="21 22">
    <name type="scientific">Paramuricea clavata</name>
    <name type="common">Red gorgonian</name>
    <name type="synonym">Violescent sea-whip</name>
    <dbReference type="NCBI Taxonomy" id="317549"/>
    <lineage>
        <taxon>Eukaryota</taxon>
        <taxon>Metazoa</taxon>
        <taxon>Cnidaria</taxon>
        <taxon>Anthozoa</taxon>
        <taxon>Octocorallia</taxon>
        <taxon>Malacalcyonacea</taxon>
        <taxon>Plexauridae</taxon>
        <taxon>Paramuricea</taxon>
    </lineage>
</organism>
<keyword evidence="22" id="KW-1185">Reference proteome</keyword>
<evidence type="ECO:0000256" key="7">
    <source>
        <dbReference type="ARBA" id="ARBA00022737"/>
    </source>
</evidence>
<comment type="catalytic activity">
    <reaction evidence="13">
        <text>9-hexadecanoyloxy-octadecanoate + H2O = 9-hydroxy-octadecanoate + hexadecanoate + H(+)</text>
        <dbReference type="Rhea" id="RHEA:52052"/>
        <dbReference type="ChEBI" id="CHEBI:7896"/>
        <dbReference type="ChEBI" id="CHEBI:15377"/>
        <dbReference type="ChEBI" id="CHEBI:15378"/>
        <dbReference type="ChEBI" id="CHEBI:83670"/>
        <dbReference type="ChEBI" id="CHEBI:136286"/>
    </reaction>
    <physiologicalReaction direction="left-to-right" evidence="13">
        <dbReference type="Rhea" id="RHEA:52053"/>
    </physiologicalReaction>
</comment>
<dbReference type="EMBL" id="CACRXK020007464">
    <property type="protein sequence ID" value="CAB4012315.1"/>
    <property type="molecule type" value="Genomic_DNA"/>
</dbReference>
<dbReference type="OrthoDB" id="5414888at2759"/>
<keyword evidence="10" id="KW-0539">Nucleus</keyword>
<dbReference type="InterPro" id="IPR006838">
    <property type="entry name" value="ADTRP_AIG1"/>
</dbReference>
<dbReference type="SMART" id="SM00320">
    <property type="entry name" value="WD40"/>
    <property type="match status" value="2"/>
</dbReference>
<dbReference type="GO" id="GO:0000472">
    <property type="term" value="P:endonucleolytic cleavage to generate mature 5'-end of SSU-rRNA from (SSU-rRNA, 5.8S rRNA, LSU-rRNA)"/>
    <property type="evidence" value="ECO:0007669"/>
    <property type="project" value="TreeGrafter"/>
</dbReference>
<keyword evidence="9" id="KW-0472">Membrane</keyword>
<accession>A0A6S7I0U4</accession>
<evidence type="ECO:0000256" key="2">
    <source>
        <dbReference type="ARBA" id="ARBA00004127"/>
    </source>
</evidence>
<evidence type="ECO:0000256" key="11">
    <source>
        <dbReference type="ARBA" id="ARBA00047368"/>
    </source>
</evidence>
<comment type="subcellular location">
    <subcellularLocation>
        <location evidence="2">Endomembrane system</location>
        <topology evidence="2">Multi-pass membrane protein</topology>
    </subcellularLocation>
    <subcellularLocation>
        <location evidence="3">Nucleus</location>
        <location evidence="3">Nucleolus</location>
    </subcellularLocation>
</comment>
<sequence length="474" mass="55068">MIRLWALSDFTCLKTLEGHANSVLQIVFVSRGMQLLSSDSDGLIKLWTIKTSECVKTLDEHADKVWSLALSNSQEIMLTGGVDSVLNIWKDVTEEEEETARMAVEDQLMKEQELSNLLQRKQFTKAISLALTLEQPLRTLNVIKDILFEEQGEEELARTLKDLRDDQIDVLLKFLCDWNTNAKHSRVSQLVLSLILKQHSPTWLTERPEIKERIEALLPYTERHMERMNRLLQQSMFLEYTWQSMKLAISTDANENTFAGDILYQKSNIQTPGSVSWPGRLKYLTYINENLQSLYFLLAFVGDVYLLLKTKSKKKENDSGIIKLQDFMFAVIVFPLGMLVCFVFWSIYAVDRELIYPEILDNIIPKLCNHIMHTAVAIFLVLEAFLVHHKFPSTGISLPAGLLFSLSYFLWMVYQKHFLSEWPYPFLDEFTIFHHVVFVLVCFAFQCAFYFLGKYFTNLRQKIVAPEKLKRKAK</sequence>
<gene>
    <name evidence="21" type="ORF">PACLA_8A025182</name>
</gene>
<reference evidence="21" key="1">
    <citation type="submission" date="2020-04" db="EMBL/GenBank/DDBJ databases">
        <authorList>
            <person name="Alioto T."/>
            <person name="Alioto T."/>
            <person name="Gomez Garrido J."/>
        </authorList>
    </citation>
    <scope>NUCLEOTIDE SEQUENCE</scope>
    <source>
        <strain evidence="21">A484AB</strain>
    </source>
</reference>
<evidence type="ECO:0000256" key="5">
    <source>
        <dbReference type="ARBA" id="ARBA00022574"/>
    </source>
</evidence>
<dbReference type="GO" id="GO:0032040">
    <property type="term" value="C:small-subunit processome"/>
    <property type="evidence" value="ECO:0007669"/>
    <property type="project" value="InterPro"/>
</dbReference>
<keyword evidence="8" id="KW-1133">Transmembrane helix</keyword>
<evidence type="ECO:0000256" key="3">
    <source>
        <dbReference type="ARBA" id="ARBA00004604"/>
    </source>
</evidence>
<evidence type="ECO:0000256" key="4">
    <source>
        <dbReference type="ARBA" id="ARBA00009300"/>
    </source>
</evidence>
<keyword evidence="6" id="KW-0812">Transmembrane</keyword>
<dbReference type="Pfam" id="PF08625">
    <property type="entry name" value="Utp13"/>
    <property type="match status" value="1"/>
</dbReference>
<evidence type="ECO:0000256" key="19">
    <source>
        <dbReference type="ARBA" id="ARBA00049322"/>
    </source>
</evidence>